<dbReference type="SUPFAM" id="SSF52540">
    <property type="entry name" value="P-loop containing nucleoside triphosphate hydrolases"/>
    <property type="match status" value="1"/>
</dbReference>
<organism evidence="6 7">
    <name type="scientific">Bryocella elongata</name>
    <dbReference type="NCBI Taxonomy" id="863522"/>
    <lineage>
        <taxon>Bacteria</taxon>
        <taxon>Pseudomonadati</taxon>
        <taxon>Acidobacteriota</taxon>
        <taxon>Terriglobia</taxon>
        <taxon>Terriglobales</taxon>
        <taxon>Acidobacteriaceae</taxon>
        <taxon>Bryocella</taxon>
    </lineage>
</organism>
<dbReference type="InterPro" id="IPR003593">
    <property type="entry name" value="AAA+_ATPase"/>
</dbReference>
<dbReference type="Gene3D" id="3.40.50.300">
    <property type="entry name" value="P-loop containing nucleotide triphosphate hydrolases"/>
    <property type="match status" value="1"/>
</dbReference>
<dbReference type="GO" id="GO:0022857">
    <property type="term" value="F:transmembrane transporter activity"/>
    <property type="evidence" value="ECO:0007669"/>
    <property type="project" value="UniProtKB-ARBA"/>
</dbReference>
<proteinExistence type="inferred from homology"/>
<dbReference type="GO" id="GO:0098796">
    <property type="term" value="C:membrane protein complex"/>
    <property type="evidence" value="ECO:0007669"/>
    <property type="project" value="UniProtKB-ARBA"/>
</dbReference>
<dbReference type="EMBL" id="FNVA01000001">
    <property type="protein sequence ID" value="SEF71644.1"/>
    <property type="molecule type" value="Genomic_DNA"/>
</dbReference>
<evidence type="ECO:0000256" key="3">
    <source>
        <dbReference type="ARBA" id="ARBA00022840"/>
    </source>
</evidence>
<protein>
    <submittedName>
        <fullName evidence="6">Putative ABC transport system ATP-binding protein</fullName>
    </submittedName>
</protein>
<dbReference type="FunFam" id="3.40.50.300:FF:000032">
    <property type="entry name" value="Export ABC transporter ATP-binding protein"/>
    <property type="match status" value="1"/>
</dbReference>
<sequence>MTIAASVPSTSSGKPMIVVDALRKSLRTGSTTVDILKGISFSIGQGEFVAIIGASGSGKSTLLGLLAGLDNPTSGSVALNGTVISSLAENDLAQLRGKTIGFVFQSYQLIPTLTALENVLLPYELNGDPHDATGGTQKAGRERARQLLSSVGLDARMDHYPVQLSGGEQQRVAIARAFMLRPPIVLADEPTGNLDTANGGHVLNLLLDLNRTEHTTLVLVTHDPALAAKARRRITLRDGLVVSDDVSFEAEAASQAGV</sequence>
<dbReference type="GO" id="GO:0016887">
    <property type="term" value="F:ATP hydrolysis activity"/>
    <property type="evidence" value="ECO:0007669"/>
    <property type="project" value="InterPro"/>
</dbReference>
<reference evidence="6 7" key="1">
    <citation type="submission" date="2016-10" db="EMBL/GenBank/DDBJ databases">
        <authorList>
            <person name="de Groot N.N."/>
        </authorList>
    </citation>
    <scope>NUCLEOTIDE SEQUENCE [LARGE SCALE GENOMIC DNA]</scope>
    <source>
        <strain evidence="6 7">DSM 22489</strain>
    </source>
</reference>
<dbReference type="InterPro" id="IPR027417">
    <property type="entry name" value="P-loop_NTPase"/>
</dbReference>
<evidence type="ECO:0000259" key="5">
    <source>
        <dbReference type="PROSITE" id="PS50893"/>
    </source>
</evidence>
<gene>
    <name evidence="6" type="ORF">SAMN05421819_0924</name>
</gene>
<dbReference type="AlphaFoldDB" id="A0A1H5U9D8"/>
<dbReference type="PROSITE" id="PS00211">
    <property type="entry name" value="ABC_TRANSPORTER_1"/>
    <property type="match status" value="1"/>
</dbReference>
<keyword evidence="7" id="KW-1185">Reference proteome</keyword>
<dbReference type="CDD" id="cd03255">
    <property type="entry name" value="ABC_MJ0796_LolCDE_FtsE"/>
    <property type="match status" value="1"/>
</dbReference>
<dbReference type="GO" id="GO:0005886">
    <property type="term" value="C:plasma membrane"/>
    <property type="evidence" value="ECO:0007669"/>
    <property type="project" value="TreeGrafter"/>
</dbReference>
<evidence type="ECO:0000256" key="2">
    <source>
        <dbReference type="ARBA" id="ARBA00022741"/>
    </source>
</evidence>
<keyword evidence="2" id="KW-0547">Nucleotide-binding</keyword>
<feature type="domain" description="ABC transporter" evidence="5">
    <location>
        <begin position="17"/>
        <end position="256"/>
    </location>
</feature>
<dbReference type="InterPro" id="IPR015854">
    <property type="entry name" value="ABC_transpr_LolD-like"/>
</dbReference>
<keyword evidence="1" id="KW-0813">Transport</keyword>
<dbReference type="SMART" id="SM00382">
    <property type="entry name" value="AAA"/>
    <property type="match status" value="1"/>
</dbReference>
<dbReference type="Pfam" id="PF00005">
    <property type="entry name" value="ABC_tran"/>
    <property type="match status" value="1"/>
</dbReference>
<comment type="similarity">
    <text evidence="4">Belongs to the ABC transporter superfamily. Macrolide exporter (TC 3.A.1.122) family.</text>
</comment>
<dbReference type="InterPro" id="IPR017871">
    <property type="entry name" value="ABC_transporter-like_CS"/>
</dbReference>
<dbReference type="GO" id="GO:0005524">
    <property type="term" value="F:ATP binding"/>
    <property type="evidence" value="ECO:0007669"/>
    <property type="project" value="UniProtKB-KW"/>
</dbReference>
<dbReference type="PROSITE" id="PS50893">
    <property type="entry name" value="ABC_TRANSPORTER_2"/>
    <property type="match status" value="1"/>
</dbReference>
<dbReference type="InterPro" id="IPR003439">
    <property type="entry name" value="ABC_transporter-like_ATP-bd"/>
</dbReference>
<name>A0A1H5U9D8_9BACT</name>
<evidence type="ECO:0000256" key="4">
    <source>
        <dbReference type="ARBA" id="ARBA00038388"/>
    </source>
</evidence>
<dbReference type="InterPro" id="IPR017911">
    <property type="entry name" value="MacB-like_ATP-bd"/>
</dbReference>
<dbReference type="PANTHER" id="PTHR24220">
    <property type="entry name" value="IMPORT ATP-BINDING PROTEIN"/>
    <property type="match status" value="1"/>
</dbReference>
<evidence type="ECO:0000313" key="6">
    <source>
        <dbReference type="EMBL" id="SEF71644.1"/>
    </source>
</evidence>
<dbReference type="Proteomes" id="UP000236728">
    <property type="component" value="Unassembled WGS sequence"/>
</dbReference>
<evidence type="ECO:0000313" key="7">
    <source>
        <dbReference type="Proteomes" id="UP000236728"/>
    </source>
</evidence>
<evidence type="ECO:0000256" key="1">
    <source>
        <dbReference type="ARBA" id="ARBA00022448"/>
    </source>
</evidence>
<accession>A0A1H5U9D8</accession>
<keyword evidence="3 6" id="KW-0067">ATP-binding</keyword>